<sequence>MVDALTTKRGKEGGWVVERLLNQVLGNFFMYLCLVRYERGLILKALARKKPIDASVDLIAIGQKEACNNLSGADLSALMNEAAMAALEEKLADCSSGAISWTINAKHFDQALGKISPSVSNKQQKHFYQVLSESFKAE</sequence>
<feature type="domain" description="AAA ATPase AAA+ lid" evidence="3">
    <location>
        <begin position="56"/>
        <end position="92"/>
    </location>
</feature>
<evidence type="ECO:0000256" key="2">
    <source>
        <dbReference type="ARBA" id="ARBA00022840"/>
    </source>
</evidence>
<dbReference type="PANTHER" id="PTHR23077:SF171">
    <property type="entry name" value="NUCLEAR VALOSIN-CONTAINING PROTEIN-LIKE"/>
    <property type="match status" value="1"/>
</dbReference>
<accession>A0A438I2B7</accession>
<name>A0A438I2B7_VITVI</name>
<dbReference type="PANTHER" id="PTHR23077">
    <property type="entry name" value="AAA-FAMILY ATPASE"/>
    <property type="match status" value="1"/>
</dbReference>
<evidence type="ECO:0000259" key="3">
    <source>
        <dbReference type="Pfam" id="PF17862"/>
    </source>
</evidence>
<proteinExistence type="predicted"/>
<dbReference type="Gene3D" id="1.10.8.60">
    <property type="match status" value="1"/>
</dbReference>
<dbReference type="EMBL" id="QGNW01000151">
    <property type="protein sequence ID" value="RVW90849.1"/>
    <property type="molecule type" value="Genomic_DNA"/>
</dbReference>
<dbReference type="GO" id="GO:0051301">
    <property type="term" value="P:cell division"/>
    <property type="evidence" value="ECO:0007669"/>
    <property type="project" value="UniProtKB-KW"/>
</dbReference>
<evidence type="ECO:0000313" key="4">
    <source>
        <dbReference type="EMBL" id="RVW90849.1"/>
    </source>
</evidence>
<dbReference type="InterPro" id="IPR050168">
    <property type="entry name" value="AAA_ATPase_domain"/>
</dbReference>
<evidence type="ECO:0000313" key="5">
    <source>
        <dbReference type="Proteomes" id="UP000288805"/>
    </source>
</evidence>
<reference evidence="4 5" key="1">
    <citation type="journal article" date="2018" name="PLoS Genet.">
        <title>Population sequencing reveals clonal diversity and ancestral inbreeding in the grapevine cultivar Chardonnay.</title>
        <authorList>
            <person name="Roach M.J."/>
            <person name="Johnson D.L."/>
            <person name="Bohlmann J."/>
            <person name="van Vuuren H.J."/>
            <person name="Jones S.J."/>
            <person name="Pretorius I.S."/>
            <person name="Schmidt S.A."/>
            <person name="Borneman A.R."/>
        </authorList>
    </citation>
    <scope>NUCLEOTIDE SEQUENCE [LARGE SCALE GENOMIC DNA]</scope>
    <source>
        <strain evidence="5">cv. Chardonnay</strain>
        <tissue evidence="4">Leaf</tissue>
    </source>
</reference>
<dbReference type="InterPro" id="IPR041569">
    <property type="entry name" value="AAA_lid_3"/>
</dbReference>
<protein>
    <submittedName>
        <fullName evidence="4">Cell division control protein 48-like C</fullName>
    </submittedName>
</protein>
<dbReference type="Pfam" id="PF17862">
    <property type="entry name" value="AAA_lid_3"/>
    <property type="match status" value="1"/>
</dbReference>
<keyword evidence="1" id="KW-0547">Nucleotide-binding</keyword>
<comment type="caution">
    <text evidence="4">The sequence shown here is derived from an EMBL/GenBank/DDBJ whole genome shotgun (WGS) entry which is preliminary data.</text>
</comment>
<organism evidence="4 5">
    <name type="scientific">Vitis vinifera</name>
    <name type="common">Grape</name>
    <dbReference type="NCBI Taxonomy" id="29760"/>
    <lineage>
        <taxon>Eukaryota</taxon>
        <taxon>Viridiplantae</taxon>
        <taxon>Streptophyta</taxon>
        <taxon>Embryophyta</taxon>
        <taxon>Tracheophyta</taxon>
        <taxon>Spermatophyta</taxon>
        <taxon>Magnoliopsida</taxon>
        <taxon>eudicotyledons</taxon>
        <taxon>Gunneridae</taxon>
        <taxon>Pentapetalae</taxon>
        <taxon>rosids</taxon>
        <taxon>Vitales</taxon>
        <taxon>Vitaceae</taxon>
        <taxon>Viteae</taxon>
        <taxon>Vitis</taxon>
    </lineage>
</organism>
<dbReference type="AlphaFoldDB" id="A0A438I2B7"/>
<keyword evidence="4" id="KW-0131">Cell cycle</keyword>
<gene>
    <name evidence="4" type="primary">CDC48C_0</name>
    <name evidence="4" type="ORF">CK203_028558</name>
</gene>
<evidence type="ECO:0000256" key="1">
    <source>
        <dbReference type="ARBA" id="ARBA00022741"/>
    </source>
</evidence>
<keyword evidence="4" id="KW-0132">Cell division</keyword>
<dbReference type="GO" id="GO:0005524">
    <property type="term" value="F:ATP binding"/>
    <property type="evidence" value="ECO:0007669"/>
    <property type="project" value="UniProtKB-KW"/>
</dbReference>
<dbReference type="Proteomes" id="UP000288805">
    <property type="component" value="Unassembled WGS sequence"/>
</dbReference>
<keyword evidence="2" id="KW-0067">ATP-binding</keyword>